<accession>A0A139X9V6</accession>
<comment type="caution">
    <text evidence="2">The sequence shown here is derived from an EMBL/GenBank/DDBJ whole genome shotgun (WGS) entry which is preliminary data.</text>
</comment>
<evidence type="ECO:0000313" key="2">
    <source>
        <dbReference type="EMBL" id="KYC41456.1"/>
    </source>
</evidence>
<dbReference type="InterPro" id="IPR007235">
    <property type="entry name" value="Glyco_trans_28_C"/>
</dbReference>
<dbReference type="Pfam" id="PF04101">
    <property type="entry name" value="Glyco_tran_28_C"/>
    <property type="match status" value="1"/>
</dbReference>
<reference evidence="2 3" key="1">
    <citation type="journal article" date="2013" name="Genome Biol. Evol.">
        <title>Genomes of Stigonematalean cyanobacteria (subsection V) and the evolution of oxygenic photosynthesis from prokaryotes to plastids.</title>
        <authorList>
            <person name="Dagan T."/>
            <person name="Roettger M."/>
            <person name="Stucken K."/>
            <person name="Landan G."/>
            <person name="Koch R."/>
            <person name="Major P."/>
            <person name="Gould S.B."/>
            <person name="Goremykin V.V."/>
            <person name="Rippka R."/>
            <person name="Tandeau de Marsac N."/>
            <person name="Gugger M."/>
            <person name="Lockhart P.J."/>
            <person name="Allen J.F."/>
            <person name="Brune I."/>
            <person name="Maus I."/>
            <person name="Puhler A."/>
            <person name="Martin W.F."/>
        </authorList>
    </citation>
    <scope>NUCLEOTIDE SEQUENCE [LARGE SCALE GENOMIC DNA]</scope>
    <source>
        <strain evidence="2 3">PCC 7110</strain>
    </source>
</reference>
<dbReference type="GO" id="GO:0016758">
    <property type="term" value="F:hexosyltransferase activity"/>
    <property type="evidence" value="ECO:0007669"/>
    <property type="project" value="InterPro"/>
</dbReference>
<proteinExistence type="predicted"/>
<dbReference type="Proteomes" id="UP000076925">
    <property type="component" value="Unassembled WGS sequence"/>
</dbReference>
<organism evidence="2 3">
    <name type="scientific">Scytonema hofmannii PCC 7110</name>
    <dbReference type="NCBI Taxonomy" id="128403"/>
    <lineage>
        <taxon>Bacteria</taxon>
        <taxon>Bacillati</taxon>
        <taxon>Cyanobacteriota</taxon>
        <taxon>Cyanophyceae</taxon>
        <taxon>Nostocales</taxon>
        <taxon>Scytonemataceae</taxon>
        <taxon>Scytonema</taxon>
    </lineage>
</organism>
<dbReference type="STRING" id="128403.WA1_22465"/>
<gene>
    <name evidence="2" type="ORF">WA1_22465</name>
</gene>
<evidence type="ECO:0000259" key="1">
    <source>
        <dbReference type="Pfam" id="PF04101"/>
    </source>
</evidence>
<keyword evidence="3" id="KW-1185">Reference proteome</keyword>
<sequence length="399" mass="45501">MKKILFYCQYLTGMGHLVRSMEIVRSLIKDFKVYFINGGPHVEGFKIPAGVEVINLPALWLEDGKFQVTDGAQSVEEVKDIRKNQLIDVCDRIQPDCLITEFFPFGRHKLFFELLPLLEYVDTKLPNTKIVCSLRDVIGRETLSDEADIICQLINQYFDLILFHSDPHFLTFEASFPRYQDLKCQIEYTGFVSQSSLENVTPFDSSFAKIDKKSPLILVSVGGGRLGYELLESVIDASKILENQIPHQIQIFTGPFMPDEEFVKLEEAALNRGNVNLQRYTPQLLNYMERADLSISLTGYNTTMNILRTGVRAIVVPIGHYDQDMEQLVRTRKLEQLGIVEVIHPNNLEPAYLAQRIIACLDKEPVKNTSLIFDLEGAQKSSTFLKEYIESRVNVTYAA</sequence>
<evidence type="ECO:0000313" key="3">
    <source>
        <dbReference type="Proteomes" id="UP000076925"/>
    </source>
</evidence>
<feature type="domain" description="Glycosyl transferase family 28 C-terminal" evidence="1">
    <location>
        <begin position="219"/>
        <end position="365"/>
    </location>
</feature>
<dbReference type="AlphaFoldDB" id="A0A139X9V6"/>
<dbReference type="PANTHER" id="PTHR21015:SF28">
    <property type="entry name" value="SLL1722 PROTEIN"/>
    <property type="match status" value="1"/>
</dbReference>
<protein>
    <submittedName>
        <fullName evidence="2">Glycosyl transferase</fullName>
    </submittedName>
</protein>
<dbReference type="SUPFAM" id="SSF53756">
    <property type="entry name" value="UDP-Glycosyltransferase/glycogen phosphorylase"/>
    <property type="match status" value="1"/>
</dbReference>
<dbReference type="EMBL" id="ANNX02000021">
    <property type="protein sequence ID" value="KYC41456.1"/>
    <property type="molecule type" value="Genomic_DNA"/>
</dbReference>
<dbReference type="PANTHER" id="PTHR21015">
    <property type="entry name" value="UDP-N-ACETYLGLUCOSAMINE--N-ACETYLMURAMYL-(PENTAPEPTIDE) PYROPHOSPHORYL-UNDECAPRENOL N-ACETYLGLUCOSAMINE TRANSFERASE 1"/>
    <property type="match status" value="1"/>
</dbReference>
<keyword evidence="2" id="KW-0808">Transferase</keyword>
<name>A0A139X9V6_9CYAN</name>
<dbReference type="Gene3D" id="3.40.50.2000">
    <property type="entry name" value="Glycogen Phosphorylase B"/>
    <property type="match status" value="1"/>
</dbReference>
<dbReference type="RefSeq" id="WP_017744446.1">
    <property type="nucleotide sequence ID" value="NZ_KQ976354.1"/>
</dbReference>